<evidence type="ECO:0000313" key="3">
    <source>
        <dbReference type="Proteomes" id="UP001242314"/>
    </source>
</evidence>
<keyword evidence="1" id="KW-0812">Transmembrane</keyword>
<feature type="transmembrane region" description="Helical" evidence="1">
    <location>
        <begin position="34"/>
        <end position="57"/>
    </location>
</feature>
<evidence type="ECO:0008006" key="4">
    <source>
        <dbReference type="Google" id="ProtNLM"/>
    </source>
</evidence>
<dbReference type="EMBL" id="JASGWX010000003">
    <property type="protein sequence ID" value="MDP4483538.1"/>
    <property type="molecule type" value="Genomic_DNA"/>
</dbReference>
<sequence>MEKLYTALLVAAATGIFFLAYNNPKGYSYLMEKLAEFFPQMWLIIICFSGGIHFTFWELEIPYEDNNLYSYVIPNFAYIWGTTALLLIFYLLLISIGKLLKELKVKGDD</sequence>
<keyword evidence="1" id="KW-0472">Membrane</keyword>
<name>A0ABT9GCN0_9GAMM</name>
<feature type="transmembrane region" description="Helical" evidence="1">
    <location>
        <begin position="77"/>
        <end position="96"/>
    </location>
</feature>
<keyword evidence="3" id="KW-1185">Reference proteome</keyword>
<gene>
    <name evidence="2" type="ORF">QDH73_05735</name>
</gene>
<organism evidence="2 3">
    <name type="scientific">Pseudoalteromonas distincta</name>
    <dbReference type="NCBI Taxonomy" id="77608"/>
    <lineage>
        <taxon>Bacteria</taxon>
        <taxon>Pseudomonadati</taxon>
        <taxon>Pseudomonadota</taxon>
        <taxon>Gammaproteobacteria</taxon>
        <taxon>Alteromonadales</taxon>
        <taxon>Pseudoalteromonadaceae</taxon>
        <taxon>Pseudoalteromonas</taxon>
    </lineage>
</organism>
<dbReference type="Proteomes" id="UP001242314">
    <property type="component" value="Unassembled WGS sequence"/>
</dbReference>
<evidence type="ECO:0000313" key="2">
    <source>
        <dbReference type="EMBL" id="MDP4483538.1"/>
    </source>
</evidence>
<evidence type="ECO:0000256" key="1">
    <source>
        <dbReference type="SAM" id="Phobius"/>
    </source>
</evidence>
<accession>A0ABT9GCN0</accession>
<keyword evidence="1" id="KW-1133">Transmembrane helix</keyword>
<feature type="transmembrane region" description="Helical" evidence="1">
    <location>
        <begin position="6"/>
        <end position="22"/>
    </location>
</feature>
<protein>
    <recommendedName>
        <fullName evidence="4">Transmembrane protein</fullName>
    </recommendedName>
</protein>
<dbReference type="RefSeq" id="WP_039488582.1">
    <property type="nucleotide sequence ID" value="NZ_JANIHL010000009.1"/>
</dbReference>
<proteinExistence type="predicted"/>
<reference evidence="2 3" key="1">
    <citation type="submission" date="2023-04" db="EMBL/GenBank/DDBJ databases">
        <title>Novel Pseudoalteromonas species isolated from Pacific coral.</title>
        <authorList>
            <person name="Videau P."/>
            <person name="Shlafstein M.D."/>
            <person name="Oline D.K."/>
            <person name="Strangman W.K."/>
            <person name="Hahnke R.L."/>
            <person name="Saw J.H."/>
            <person name="Ushijima B."/>
        </authorList>
    </citation>
    <scope>NUCLEOTIDE SEQUENCE [LARGE SCALE GENOMIC DNA]</scope>
    <source>
        <strain evidence="2 3">LMG 14908</strain>
    </source>
</reference>
<comment type="caution">
    <text evidence="2">The sequence shown here is derived from an EMBL/GenBank/DDBJ whole genome shotgun (WGS) entry which is preliminary data.</text>
</comment>